<organism evidence="1 2">
    <name type="scientific">Candidatus Magasanikbacteria bacterium CG_4_9_14_0_2_um_filter_42_11</name>
    <dbReference type="NCBI Taxonomy" id="1974643"/>
    <lineage>
        <taxon>Bacteria</taxon>
        <taxon>Candidatus Magasanikiibacteriota</taxon>
    </lineage>
</organism>
<name>A0A2M8F9W8_9BACT</name>
<gene>
    <name evidence="1" type="ORF">CO030_02355</name>
</gene>
<sequence>EMSIQNSIAVTNYGCYRELIPRPSGAGSFISKNMGNRNMENRDAIHDSLLGHEGDTVKDKTYWETADPTDRPSTMQEFKSEVMAKIGVDFDNLPEGNQEDMIGGASLLAFEDWRVIGVGHPDEDPQTGEETYTKFMRIDMAKE</sequence>
<dbReference type="EMBL" id="PFRH01000081">
    <property type="protein sequence ID" value="PJC52533.1"/>
    <property type="molecule type" value="Genomic_DNA"/>
</dbReference>
<accession>A0A2M8F9W8</accession>
<proteinExistence type="predicted"/>
<feature type="non-terminal residue" evidence="1">
    <location>
        <position position="1"/>
    </location>
</feature>
<evidence type="ECO:0000313" key="2">
    <source>
        <dbReference type="Proteomes" id="UP000231456"/>
    </source>
</evidence>
<dbReference type="AlphaFoldDB" id="A0A2M8F9W8"/>
<reference evidence="2" key="1">
    <citation type="submission" date="2017-09" db="EMBL/GenBank/DDBJ databases">
        <title>Depth-based differentiation of microbial function through sediment-hosted aquifers and enrichment of novel symbionts in the deep terrestrial subsurface.</title>
        <authorList>
            <person name="Probst A.J."/>
            <person name="Ladd B."/>
            <person name="Jarett J.K."/>
            <person name="Geller-Mcgrath D.E."/>
            <person name="Sieber C.M.K."/>
            <person name="Emerson J.B."/>
            <person name="Anantharaman K."/>
            <person name="Thomas B.C."/>
            <person name="Malmstrom R."/>
            <person name="Stieglmeier M."/>
            <person name="Klingl A."/>
            <person name="Woyke T."/>
            <person name="Ryan C.M."/>
            <person name="Banfield J.F."/>
        </authorList>
    </citation>
    <scope>NUCLEOTIDE SEQUENCE [LARGE SCALE GENOMIC DNA]</scope>
</reference>
<protein>
    <submittedName>
        <fullName evidence="1">Uncharacterized protein</fullName>
    </submittedName>
</protein>
<evidence type="ECO:0000313" key="1">
    <source>
        <dbReference type="EMBL" id="PJC52533.1"/>
    </source>
</evidence>
<comment type="caution">
    <text evidence="1">The sequence shown here is derived from an EMBL/GenBank/DDBJ whole genome shotgun (WGS) entry which is preliminary data.</text>
</comment>
<dbReference type="Proteomes" id="UP000231456">
    <property type="component" value="Unassembled WGS sequence"/>
</dbReference>